<dbReference type="Gene3D" id="3.40.50.300">
    <property type="entry name" value="P-loop containing nucleotide triphosphate hydrolases"/>
    <property type="match status" value="1"/>
</dbReference>
<dbReference type="Proteomes" id="UP000001052">
    <property type="component" value="Chromosome"/>
</dbReference>
<dbReference type="OrthoDB" id="3337911at2"/>
<dbReference type="AlphaFoldDB" id="C8X1P8"/>
<evidence type="ECO:0000259" key="1">
    <source>
        <dbReference type="Pfam" id="PF00685"/>
    </source>
</evidence>
<dbReference type="KEGG" id="drt:Dret_1182"/>
<dbReference type="Pfam" id="PF00685">
    <property type="entry name" value="Sulfotransfer_1"/>
    <property type="match status" value="1"/>
</dbReference>
<keyword evidence="3" id="KW-1185">Reference proteome</keyword>
<dbReference type="eggNOG" id="ENOG5032D7Q">
    <property type="taxonomic scope" value="Bacteria"/>
</dbReference>
<evidence type="ECO:0000313" key="3">
    <source>
        <dbReference type="Proteomes" id="UP000001052"/>
    </source>
</evidence>
<dbReference type="InterPro" id="IPR000863">
    <property type="entry name" value="Sulfotransferase_dom"/>
</dbReference>
<dbReference type="SUPFAM" id="SSF52540">
    <property type="entry name" value="P-loop containing nucleoside triphosphate hydrolases"/>
    <property type="match status" value="1"/>
</dbReference>
<dbReference type="InterPro" id="IPR027417">
    <property type="entry name" value="P-loop_NTPase"/>
</dbReference>
<accession>C8X1P8</accession>
<reference evidence="2 3" key="2">
    <citation type="journal article" date="2010" name="Stand. Genomic Sci.">
        <title>Complete genome sequence of Desulfohalobium retbaense type strain (HR(100)).</title>
        <authorList>
            <person name="Spring S."/>
            <person name="Nolan M."/>
            <person name="Lapidus A."/>
            <person name="Glavina Del Rio T."/>
            <person name="Copeland A."/>
            <person name="Tice H."/>
            <person name="Cheng J.F."/>
            <person name="Lucas S."/>
            <person name="Land M."/>
            <person name="Chen F."/>
            <person name="Bruce D."/>
            <person name="Goodwin L."/>
            <person name="Pitluck S."/>
            <person name="Ivanova N."/>
            <person name="Mavromatis K."/>
            <person name="Mikhailova N."/>
            <person name="Pati A."/>
            <person name="Chen A."/>
            <person name="Palaniappan K."/>
            <person name="Hauser L."/>
            <person name="Chang Y.J."/>
            <person name="Jeffries C.D."/>
            <person name="Munk C."/>
            <person name="Kiss H."/>
            <person name="Chain P."/>
            <person name="Han C."/>
            <person name="Brettin T."/>
            <person name="Detter J.C."/>
            <person name="Schuler E."/>
            <person name="Goker M."/>
            <person name="Rohde M."/>
            <person name="Bristow J."/>
            <person name="Eisen J.A."/>
            <person name="Markowitz V."/>
            <person name="Hugenholtz P."/>
            <person name="Kyrpides N.C."/>
            <person name="Klenk H.P."/>
        </authorList>
    </citation>
    <scope>NUCLEOTIDE SEQUENCE [LARGE SCALE GENOMIC DNA]</scope>
    <source>
        <strain evidence="2 3">DSM 5692</strain>
    </source>
</reference>
<dbReference type="STRING" id="485915.Dret_1182"/>
<proteinExistence type="predicted"/>
<feature type="domain" description="Sulfotransferase" evidence="1">
    <location>
        <begin position="11"/>
        <end position="237"/>
    </location>
</feature>
<dbReference type="GO" id="GO:0008146">
    <property type="term" value="F:sulfotransferase activity"/>
    <property type="evidence" value="ECO:0007669"/>
    <property type="project" value="InterPro"/>
</dbReference>
<name>C8X1P8_DESRD</name>
<reference evidence="3" key="1">
    <citation type="submission" date="2009-09" db="EMBL/GenBank/DDBJ databases">
        <title>The complete chromosome of Desulfohalobium retbaense DSM 5692.</title>
        <authorList>
            <consortium name="US DOE Joint Genome Institute (JGI-PGF)"/>
            <person name="Lucas S."/>
            <person name="Copeland A."/>
            <person name="Lapidus A."/>
            <person name="Glavina del Rio T."/>
            <person name="Dalin E."/>
            <person name="Tice H."/>
            <person name="Bruce D."/>
            <person name="Goodwin L."/>
            <person name="Pitluck S."/>
            <person name="Kyrpides N."/>
            <person name="Mavromatis K."/>
            <person name="Ivanova N."/>
            <person name="Mikhailova N."/>
            <person name="Munk A.C."/>
            <person name="Brettin T."/>
            <person name="Detter J.C."/>
            <person name="Han C."/>
            <person name="Tapia R."/>
            <person name="Larimer F."/>
            <person name="Land M."/>
            <person name="Hauser L."/>
            <person name="Markowitz V."/>
            <person name="Cheng J.-F."/>
            <person name="Hugenholtz P."/>
            <person name="Woyke T."/>
            <person name="Wu D."/>
            <person name="Spring S."/>
            <person name="Klenk H.-P."/>
            <person name="Eisen J.A."/>
        </authorList>
    </citation>
    <scope>NUCLEOTIDE SEQUENCE [LARGE SCALE GENOMIC DNA]</scope>
    <source>
        <strain evidence="3">DSM 5692</strain>
    </source>
</reference>
<dbReference type="RefSeq" id="WP_015751617.1">
    <property type="nucleotide sequence ID" value="NC_013223.1"/>
</dbReference>
<gene>
    <name evidence="2" type="ordered locus">Dret_1182</name>
</gene>
<organism evidence="2 3">
    <name type="scientific">Desulfohalobium retbaense (strain ATCC 49708 / DSM 5692 / JCM 16813 / HR100)</name>
    <dbReference type="NCBI Taxonomy" id="485915"/>
    <lineage>
        <taxon>Bacteria</taxon>
        <taxon>Pseudomonadati</taxon>
        <taxon>Thermodesulfobacteriota</taxon>
        <taxon>Desulfovibrionia</taxon>
        <taxon>Desulfovibrionales</taxon>
        <taxon>Desulfohalobiaceae</taxon>
        <taxon>Desulfohalobium</taxon>
    </lineage>
</organism>
<protein>
    <recommendedName>
        <fullName evidence="1">Sulfotransferase domain-containing protein</fullName>
    </recommendedName>
</protein>
<dbReference type="HOGENOM" id="CLU_978693_0_0_7"/>
<sequence length="307" mass="36756">MKIQAKNKCFVFIVSGGRTGTSFLGNRLDKMIHDAFSVHEPDVFTGINKKTWQRIRTFGFYHMILGRALKKTGIRNLTQKYYSGDISYTHLCEAIINHREKYYKSIEKKLIVESYYQWYGILPALEQVFDRYKVIAIVRDPRDWVSSWINHESHFGSRDMVTRLKYRRLDPQMVGDTAFSRIWKDMSQFSKLCWTWSRVYDQILTFTKKDNNTLLVRYEDLFLTSDRDKSFIKLLDFITSFERTHFEYNFQPNLLRRRINSTNRNLFPNWRQWNKLHSQQLSEICGVQMQELGYGNEPEWLAKITVT</sequence>
<evidence type="ECO:0000313" key="2">
    <source>
        <dbReference type="EMBL" id="ACV68470.1"/>
    </source>
</evidence>
<dbReference type="EMBL" id="CP001734">
    <property type="protein sequence ID" value="ACV68470.1"/>
    <property type="molecule type" value="Genomic_DNA"/>
</dbReference>